<dbReference type="Proteomes" id="UP000887576">
    <property type="component" value="Unplaced"/>
</dbReference>
<organism evidence="1 2">
    <name type="scientific">Panagrolaimus sp. JU765</name>
    <dbReference type="NCBI Taxonomy" id="591449"/>
    <lineage>
        <taxon>Eukaryota</taxon>
        <taxon>Metazoa</taxon>
        <taxon>Ecdysozoa</taxon>
        <taxon>Nematoda</taxon>
        <taxon>Chromadorea</taxon>
        <taxon>Rhabditida</taxon>
        <taxon>Tylenchina</taxon>
        <taxon>Panagrolaimomorpha</taxon>
        <taxon>Panagrolaimoidea</taxon>
        <taxon>Panagrolaimidae</taxon>
        <taxon>Panagrolaimus</taxon>
    </lineage>
</organism>
<dbReference type="WBParaSite" id="JU765_v2.g17613.t1">
    <property type="protein sequence ID" value="JU765_v2.g17613.t1"/>
    <property type="gene ID" value="JU765_v2.g17613"/>
</dbReference>
<evidence type="ECO:0000313" key="1">
    <source>
        <dbReference type="Proteomes" id="UP000887576"/>
    </source>
</evidence>
<evidence type="ECO:0000313" key="2">
    <source>
        <dbReference type="WBParaSite" id="JU765_v2.g17613.t1"/>
    </source>
</evidence>
<accession>A0AC34QME5</accession>
<protein>
    <submittedName>
        <fullName evidence="2">G domain-containing protein</fullName>
    </submittedName>
</protein>
<proteinExistence type="predicted"/>
<name>A0AC34QME5_9BILA</name>
<sequence>MVDQQKFLKVYNILLMGQTGVGKSTFINSISNYFLYETLTEALNANRPSCVIKTEFNLTYRDADNRNKNIKVKMEGLDPNDVQNEQFEDGKSCTQQPRVYSFRCQGIEFNIIDVPGVGDTRGTEVDMVNKQAIFQQIGRFEEIHGICIMLKAQTNKLTPEFKFCLNEILSCLSRSAIENLFFIVTYAAGDDFTAGQVSAPLRSYLSQLNAEKNVNIDFDNNVHCIDNESFRFQIGWHQSKDFRDAFETKVDKYETSWRESRLSVFSLFKKMYLMNAHKTDDTMGVARASTAIQCIIGPLSKVMGLVAKLSTSEFKQQAISSLMGDGTLDKPDVEVENIDEPQMVCANPKCLKATIDPKTQKKVFNFSQICHQNCKLLGVVKAKFPEPALEQCQMIDLDGNCRKCRHNFRQHIHVAYKTIQTYTRLHDEGRQMTRNEAEQRFALYSDKVAKEKTQILTGLMLLTTFLREHAIIEYNTAFEEKIKLEIRTEEANQNQEAVKKLTEILNNYKERVKMIDTVKHDKINNTTTDQVVETLRTLFKLPIYGSTINKLYLKELPPSEAADAQDFIRLHVKYIPDL</sequence>
<reference evidence="2" key="1">
    <citation type="submission" date="2022-11" db="UniProtKB">
        <authorList>
            <consortium name="WormBaseParasite"/>
        </authorList>
    </citation>
    <scope>IDENTIFICATION</scope>
</reference>